<evidence type="ECO:0008006" key="3">
    <source>
        <dbReference type="Google" id="ProtNLM"/>
    </source>
</evidence>
<evidence type="ECO:0000313" key="2">
    <source>
        <dbReference type="Proteomes" id="UP000502113"/>
    </source>
</evidence>
<proteinExistence type="predicted"/>
<accession>A0A6G9LLC1</accession>
<name>A0A6G9LLC1_9CAUD</name>
<evidence type="ECO:0000313" key="1">
    <source>
        <dbReference type="EMBL" id="QIQ66318.1"/>
    </source>
</evidence>
<dbReference type="Proteomes" id="UP000502113">
    <property type="component" value="Segment"/>
</dbReference>
<dbReference type="Gene3D" id="2.40.30.200">
    <property type="match status" value="1"/>
</dbReference>
<sequence length="264" mass="30255">MAGKNQYDLSNFPYFQYKGRRSNEMGMRILKNMELVVPEPLFNVTDVDGLNRDVIMNRQKYADIDKNFPVRLFKDSEKHIAQSMREVVAWLYSEQEYSPVLFSAYDEYFYKGFPYGGAQALDENVNGLWVDFTIKFKMQPFIFRINGLDERPVRSGQVITNPEEFSSLPIVEFTIPSGASTDAHFYINGRQFTFDVSSAGTGTFIIDSEDGIAYNKDTMENVSSDVLITNESYSPFTLDPGRNEINYDGMTNVKITPNWRTLAV</sequence>
<dbReference type="EMBL" id="MT119361">
    <property type="protein sequence ID" value="QIQ66318.1"/>
    <property type="molecule type" value="Genomic_DNA"/>
</dbReference>
<gene>
    <name evidence="1" type="ORF">vipetofem_20</name>
</gene>
<reference evidence="2" key="1">
    <citation type="submission" date="2020-02" db="EMBL/GenBank/DDBJ databases">
        <authorList>
            <person name="Olsen N.S."/>
            <person name="Forero-Junco L."/>
            <person name="Kot W."/>
            <person name="Hansen L.H."/>
        </authorList>
    </citation>
    <scope>NUCLEOTIDE SEQUENCE [LARGE SCALE GENOMIC DNA]</scope>
</reference>
<keyword evidence="2" id="KW-1185">Reference proteome</keyword>
<organism evidence="1 2">
    <name type="scientific">Enterococcus phage vipetofem</name>
    <dbReference type="NCBI Taxonomy" id="2719594"/>
    <lineage>
        <taxon>Viruses</taxon>
        <taxon>Duplodnaviria</taxon>
        <taxon>Heunggongvirae</taxon>
        <taxon>Uroviricota</taxon>
        <taxon>Caudoviricetes</taxon>
        <taxon>Andrewesvirinae</taxon>
        <taxon>Vipetofemvirus</taxon>
        <taxon>Vipetofemvirus vipetofem</taxon>
    </lineage>
</organism>
<protein>
    <recommendedName>
        <fullName evidence="3">Tail protein</fullName>
    </recommendedName>
</protein>